<evidence type="ECO:0000313" key="2">
    <source>
        <dbReference type="Proteomes" id="UP000461162"/>
    </source>
</evidence>
<dbReference type="RefSeq" id="WP_155933115.1">
    <property type="nucleotide sequence ID" value="NZ_WODC01000003.1"/>
</dbReference>
<dbReference type="EMBL" id="WODC01000003">
    <property type="protein sequence ID" value="MUM77205.1"/>
    <property type="molecule type" value="Genomic_DNA"/>
</dbReference>
<proteinExistence type="predicted"/>
<reference evidence="1 2" key="1">
    <citation type="submission" date="2019-11" db="EMBL/GenBank/DDBJ databases">
        <title>Pseudodesulfovibrio alkaliphilus, sp. nov., an alkaliphilic sulfate-reducing bacteria from mud volcano of Taman peninsula, Russia.</title>
        <authorList>
            <person name="Frolova A."/>
            <person name="Merkel A.Y."/>
            <person name="Slobodkin A.I."/>
        </authorList>
    </citation>
    <scope>NUCLEOTIDE SEQUENCE [LARGE SCALE GENOMIC DNA]</scope>
    <source>
        <strain evidence="1 2">F-1</strain>
    </source>
</reference>
<dbReference type="Proteomes" id="UP000461162">
    <property type="component" value="Unassembled WGS sequence"/>
</dbReference>
<keyword evidence="2" id="KW-1185">Reference proteome</keyword>
<evidence type="ECO:0000313" key="1">
    <source>
        <dbReference type="EMBL" id="MUM77205.1"/>
    </source>
</evidence>
<organism evidence="1 2">
    <name type="scientific">Pseudodesulfovibrio alkaliphilus</name>
    <dbReference type="NCBI Taxonomy" id="2661613"/>
    <lineage>
        <taxon>Bacteria</taxon>
        <taxon>Pseudomonadati</taxon>
        <taxon>Thermodesulfobacteriota</taxon>
        <taxon>Desulfovibrionia</taxon>
        <taxon>Desulfovibrionales</taxon>
        <taxon>Desulfovibrionaceae</taxon>
    </lineage>
</organism>
<dbReference type="AlphaFoldDB" id="A0A7K1KMA7"/>
<comment type="caution">
    <text evidence="1">The sequence shown here is derived from an EMBL/GenBank/DDBJ whole genome shotgun (WGS) entry which is preliminary data.</text>
</comment>
<name>A0A7K1KMA7_9BACT</name>
<gene>
    <name evidence="1" type="ORF">GKC30_06120</name>
</gene>
<protein>
    <submittedName>
        <fullName evidence="1">Uncharacterized protein</fullName>
    </submittedName>
</protein>
<accession>A0A7K1KMA7</accession>
<sequence length="317" mass="34484">MAEYHWNGVGLTVPDEWEPLVLERDGLTLGSGSRPMCELKWRTVAGGFSFEKHLRRLAKGHRDAAVRAVADDDPPLVWREAVEGLERSGLRVRSFVWQAGGHRGMGAALHGPGTGLAALVQFFMHGEEDREAEGLAAAALAAFRDHTVPWAERSDPASRRTVPFCMFGLRGRVPASFGLDSFSFRPGHYRVRYWRPRRPDSGNGRPTPRGSGTRLTFERFAPASVLLKGRGLDGWAAEALADPPPVGAVSIGRDGEAVWSCVAATSVARRLLRRENHARGRVWLPAGTNHILAVTATGAVPMPDAPFAAAVQSYELV</sequence>